<protein>
    <submittedName>
        <fullName evidence="7">Flagellar biosynthesis protein FliR</fullName>
    </submittedName>
</protein>
<dbReference type="InterPro" id="IPR002010">
    <property type="entry name" value="T3SS_IM_R"/>
</dbReference>
<dbReference type="PANTHER" id="PTHR30065:SF8">
    <property type="entry name" value="FLAGELLAR BIOSYNTHETIC PROTEIN FLIR"/>
    <property type="match status" value="1"/>
</dbReference>
<dbReference type="GO" id="GO:0006605">
    <property type="term" value="P:protein targeting"/>
    <property type="evidence" value="ECO:0007669"/>
    <property type="project" value="InterPro"/>
</dbReference>
<keyword evidence="3 6" id="KW-0812">Transmembrane</keyword>
<feature type="transmembrane region" description="Helical" evidence="6">
    <location>
        <begin position="12"/>
        <end position="30"/>
    </location>
</feature>
<dbReference type="GO" id="GO:0005886">
    <property type="term" value="C:plasma membrane"/>
    <property type="evidence" value="ECO:0007669"/>
    <property type="project" value="UniProtKB-SubCell"/>
</dbReference>
<sequence>MFFGPETIQWTFLFFCRIGSCLMVIPGFSTQRIPGKIRLFIAIAVTLALTPILLSMVEGRVPETSPAGMIKEIFAEVFKGITIGLMGQMFMLSLQFAASSVALFIGMGTMPGTPIEGSEPVPALVSLFTLTATALVFLMDLHLELIRALLASYDVSVVGEMPLARMQLDEIVSKLSTAVFLSMQVSAPFLIYGVIANLAIGLTNKLTPQIPIYFISLPFLLFGGLFLLFFVSGEMLQVFMRGFADWLQNG</sequence>
<keyword evidence="7" id="KW-0282">Flagellum</keyword>
<evidence type="ECO:0000256" key="4">
    <source>
        <dbReference type="ARBA" id="ARBA00022989"/>
    </source>
</evidence>
<evidence type="ECO:0000256" key="5">
    <source>
        <dbReference type="ARBA" id="ARBA00023136"/>
    </source>
</evidence>
<keyword evidence="7" id="KW-0966">Cell projection</keyword>
<evidence type="ECO:0000256" key="3">
    <source>
        <dbReference type="ARBA" id="ARBA00022692"/>
    </source>
</evidence>
<keyword evidence="5 6" id="KW-0472">Membrane</keyword>
<name>A0A3B0R9V6_9ZZZZ</name>
<keyword evidence="7" id="KW-0969">Cilium</keyword>
<evidence type="ECO:0000256" key="6">
    <source>
        <dbReference type="SAM" id="Phobius"/>
    </source>
</evidence>
<dbReference type="PRINTS" id="PR00953">
    <property type="entry name" value="TYPE3IMRPROT"/>
</dbReference>
<dbReference type="EMBL" id="UOEC01000057">
    <property type="protein sequence ID" value="VAV89112.1"/>
    <property type="molecule type" value="Genomic_DNA"/>
</dbReference>
<keyword evidence="4 6" id="KW-1133">Transmembrane helix</keyword>
<dbReference type="AlphaFoldDB" id="A0A3B0R9V6"/>
<evidence type="ECO:0000256" key="2">
    <source>
        <dbReference type="ARBA" id="ARBA00022475"/>
    </source>
</evidence>
<organism evidence="7">
    <name type="scientific">hydrothermal vent metagenome</name>
    <dbReference type="NCBI Taxonomy" id="652676"/>
    <lineage>
        <taxon>unclassified sequences</taxon>
        <taxon>metagenomes</taxon>
        <taxon>ecological metagenomes</taxon>
    </lineage>
</organism>
<feature type="transmembrane region" description="Helical" evidence="6">
    <location>
        <begin position="89"/>
        <end position="109"/>
    </location>
</feature>
<feature type="transmembrane region" description="Helical" evidence="6">
    <location>
        <begin position="212"/>
        <end position="231"/>
    </location>
</feature>
<proteinExistence type="predicted"/>
<accession>A0A3B0R9V6</accession>
<feature type="transmembrane region" description="Helical" evidence="6">
    <location>
        <begin position="175"/>
        <end position="200"/>
    </location>
</feature>
<keyword evidence="2" id="KW-1003">Cell membrane</keyword>
<feature type="transmembrane region" description="Helical" evidence="6">
    <location>
        <begin position="121"/>
        <end position="139"/>
    </location>
</feature>
<comment type="subcellular location">
    <subcellularLocation>
        <location evidence="1">Cell membrane</location>
        <topology evidence="1">Multi-pass membrane protein</topology>
    </subcellularLocation>
</comment>
<evidence type="ECO:0000256" key="1">
    <source>
        <dbReference type="ARBA" id="ARBA00004651"/>
    </source>
</evidence>
<evidence type="ECO:0000313" key="7">
    <source>
        <dbReference type="EMBL" id="VAV89112.1"/>
    </source>
</evidence>
<reference evidence="7" key="1">
    <citation type="submission" date="2018-06" db="EMBL/GenBank/DDBJ databases">
        <authorList>
            <person name="Zhirakovskaya E."/>
        </authorList>
    </citation>
    <scope>NUCLEOTIDE SEQUENCE</scope>
</reference>
<dbReference type="Pfam" id="PF01311">
    <property type="entry name" value="Bac_export_1"/>
    <property type="match status" value="1"/>
</dbReference>
<feature type="transmembrane region" description="Helical" evidence="6">
    <location>
        <begin position="37"/>
        <end position="57"/>
    </location>
</feature>
<gene>
    <name evidence="7" type="ORF">MNBD_ALPHA08-1582</name>
</gene>
<dbReference type="PANTHER" id="PTHR30065">
    <property type="entry name" value="FLAGELLAR BIOSYNTHETIC PROTEIN FLIR"/>
    <property type="match status" value="1"/>
</dbReference>